<dbReference type="OrthoDB" id="5811477at2759"/>
<dbReference type="Proteomes" id="UP000783686">
    <property type="component" value="Unassembled WGS sequence"/>
</dbReference>
<evidence type="ECO:0000256" key="6">
    <source>
        <dbReference type="PROSITE-ProRule" id="PRU00076"/>
    </source>
</evidence>
<sequence>MGTSDGLIQRIRRFMTKSEYDTQATASEHRNRLRIRPKKVERLNPKFSVVYDEPSTSTEIPSSTLHNDLTACPEPFNLHYCYNQGECVTSHHFRSLNSVDDMFCQCKNGYHGERCEYSFNGDVYGHDLFPPGPKHLQYEYETELQNNRVTAPFSLVSSAAASPFLVITVLLIVMMLIVLVVISVVCCRRKPESRSSEMFSKESDENTVSDGLSTISYSNPPFVQPSDEYRIYRSTVESDTVTSDSDFTPTSSPIKPLVR</sequence>
<comment type="caution">
    <text evidence="10">The sequence shown here is derived from an EMBL/GenBank/DDBJ whole genome shotgun (WGS) entry which is preliminary data.</text>
</comment>
<dbReference type="InterPro" id="IPR000742">
    <property type="entry name" value="EGF"/>
</dbReference>
<keyword evidence="8" id="KW-1133">Transmembrane helix</keyword>
<name>A0A811K9P8_9BILA</name>
<dbReference type="EMBL" id="CAJFDH010000002">
    <property type="protein sequence ID" value="CAD5211702.1"/>
    <property type="molecule type" value="Genomic_DNA"/>
</dbReference>
<gene>
    <name evidence="10" type="ORF">BOKJ2_LOCUS3826</name>
</gene>
<keyword evidence="11" id="KW-1185">Reference proteome</keyword>
<dbReference type="GO" id="GO:0007173">
    <property type="term" value="P:epidermal growth factor receptor signaling pathway"/>
    <property type="evidence" value="ECO:0007669"/>
    <property type="project" value="TreeGrafter"/>
</dbReference>
<dbReference type="PROSITE" id="PS50026">
    <property type="entry name" value="EGF_3"/>
    <property type="match status" value="1"/>
</dbReference>
<evidence type="ECO:0000313" key="11">
    <source>
        <dbReference type="Proteomes" id="UP000614601"/>
    </source>
</evidence>
<keyword evidence="8" id="KW-0812">Transmembrane</keyword>
<keyword evidence="8" id="KW-0472">Membrane</keyword>
<keyword evidence="4" id="KW-0732">Signal</keyword>
<comment type="caution">
    <text evidence="6">Lacks conserved residue(s) required for the propagation of feature annotation.</text>
</comment>
<dbReference type="EMBL" id="CAJFCW020000002">
    <property type="protein sequence ID" value="CAG9094138.1"/>
    <property type="molecule type" value="Genomic_DNA"/>
</dbReference>
<evidence type="ECO:0000256" key="5">
    <source>
        <dbReference type="ARBA" id="ARBA00023157"/>
    </source>
</evidence>
<feature type="compositionally biased region" description="Low complexity" evidence="7">
    <location>
        <begin position="234"/>
        <end position="253"/>
    </location>
</feature>
<dbReference type="SUPFAM" id="SSF57196">
    <property type="entry name" value="EGF/Laminin"/>
    <property type="match status" value="1"/>
</dbReference>
<feature type="disulfide bond" evidence="6">
    <location>
        <begin position="106"/>
        <end position="115"/>
    </location>
</feature>
<organism evidence="10 11">
    <name type="scientific">Bursaphelenchus okinawaensis</name>
    <dbReference type="NCBI Taxonomy" id="465554"/>
    <lineage>
        <taxon>Eukaryota</taxon>
        <taxon>Metazoa</taxon>
        <taxon>Ecdysozoa</taxon>
        <taxon>Nematoda</taxon>
        <taxon>Chromadorea</taxon>
        <taxon>Rhabditida</taxon>
        <taxon>Tylenchina</taxon>
        <taxon>Tylenchomorpha</taxon>
        <taxon>Aphelenchoidea</taxon>
        <taxon>Aphelenchoididae</taxon>
        <taxon>Bursaphelenchus</taxon>
    </lineage>
</organism>
<dbReference type="PROSITE" id="PS01186">
    <property type="entry name" value="EGF_2"/>
    <property type="match status" value="1"/>
</dbReference>
<feature type="region of interest" description="Disordered" evidence="7">
    <location>
        <begin position="234"/>
        <end position="259"/>
    </location>
</feature>
<evidence type="ECO:0000256" key="3">
    <source>
        <dbReference type="ARBA" id="ARBA00022536"/>
    </source>
</evidence>
<accession>A0A811K9P8</accession>
<evidence type="ECO:0000256" key="7">
    <source>
        <dbReference type="SAM" id="MobiDB-lite"/>
    </source>
</evidence>
<dbReference type="PANTHER" id="PTHR10740">
    <property type="entry name" value="TRANSFORMING GROWTH FACTOR ALPHA"/>
    <property type="match status" value="1"/>
</dbReference>
<dbReference type="PANTHER" id="PTHR10740:SF14">
    <property type="entry name" value="EGF-LIKE DOMAIN-CONTAINING PROTEIN"/>
    <property type="match status" value="1"/>
</dbReference>
<dbReference type="CDD" id="cd00054">
    <property type="entry name" value="EGF_CA"/>
    <property type="match status" value="1"/>
</dbReference>
<dbReference type="Gene3D" id="2.10.25.10">
    <property type="entry name" value="Laminin"/>
    <property type="match status" value="1"/>
</dbReference>
<keyword evidence="5 6" id="KW-1015">Disulfide bond</keyword>
<keyword evidence="2" id="KW-0964">Secreted</keyword>
<dbReference type="GO" id="GO:0008284">
    <property type="term" value="P:positive regulation of cell population proliferation"/>
    <property type="evidence" value="ECO:0007669"/>
    <property type="project" value="TreeGrafter"/>
</dbReference>
<feature type="region of interest" description="Disordered" evidence="7">
    <location>
        <begin position="196"/>
        <end position="221"/>
    </location>
</feature>
<dbReference type="GO" id="GO:0045840">
    <property type="term" value="P:positive regulation of mitotic nuclear division"/>
    <property type="evidence" value="ECO:0007669"/>
    <property type="project" value="TreeGrafter"/>
</dbReference>
<reference evidence="10" key="1">
    <citation type="submission" date="2020-09" db="EMBL/GenBank/DDBJ databases">
        <authorList>
            <person name="Kikuchi T."/>
        </authorList>
    </citation>
    <scope>NUCLEOTIDE SEQUENCE</scope>
    <source>
        <strain evidence="10">SH1</strain>
    </source>
</reference>
<evidence type="ECO:0000259" key="9">
    <source>
        <dbReference type="PROSITE" id="PS50026"/>
    </source>
</evidence>
<feature type="domain" description="EGF-like" evidence="9">
    <location>
        <begin position="68"/>
        <end position="116"/>
    </location>
</feature>
<evidence type="ECO:0000313" key="10">
    <source>
        <dbReference type="EMBL" id="CAD5211702.1"/>
    </source>
</evidence>
<dbReference type="AlphaFoldDB" id="A0A811K9P8"/>
<keyword evidence="3 6" id="KW-0245">EGF-like domain</keyword>
<dbReference type="PROSITE" id="PS00022">
    <property type="entry name" value="EGF_1"/>
    <property type="match status" value="1"/>
</dbReference>
<proteinExistence type="predicted"/>
<feature type="transmembrane region" description="Helical" evidence="8">
    <location>
        <begin position="164"/>
        <end position="187"/>
    </location>
</feature>
<evidence type="ECO:0000256" key="2">
    <source>
        <dbReference type="ARBA" id="ARBA00022525"/>
    </source>
</evidence>
<evidence type="ECO:0000256" key="4">
    <source>
        <dbReference type="ARBA" id="ARBA00022729"/>
    </source>
</evidence>
<evidence type="ECO:0000256" key="8">
    <source>
        <dbReference type="SAM" id="Phobius"/>
    </source>
</evidence>
<protein>
    <recommendedName>
        <fullName evidence="9">EGF-like domain-containing protein</fullName>
    </recommendedName>
</protein>
<dbReference type="GO" id="GO:0005576">
    <property type="term" value="C:extracellular region"/>
    <property type="evidence" value="ECO:0007669"/>
    <property type="project" value="UniProtKB-SubCell"/>
</dbReference>
<evidence type="ECO:0000256" key="1">
    <source>
        <dbReference type="ARBA" id="ARBA00004613"/>
    </source>
</evidence>
<dbReference type="Proteomes" id="UP000614601">
    <property type="component" value="Unassembled WGS sequence"/>
</dbReference>
<feature type="compositionally biased region" description="Polar residues" evidence="7">
    <location>
        <begin position="206"/>
        <end position="221"/>
    </location>
</feature>
<comment type="subcellular location">
    <subcellularLocation>
        <location evidence="1">Secreted</location>
    </subcellularLocation>
</comment>